<dbReference type="Proteomes" id="UP000554482">
    <property type="component" value="Unassembled WGS sequence"/>
</dbReference>
<sequence>MCRGREEEDRNQIDLNQQPLDDDDDEVSGHRNMNTIICELCSSKASLYCEADDAFLCRKCDKNVHGANFLAFRHVRCLLCSSCQNLTVLYISGSSFKMVLGAGRRSSHRDSKADEECSKFAKKTTTLSV</sequence>
<dbReference type="AlphaFoldDB" id="A0A7J6W0U5"/>
<dbReference type="PANTHER" id="PTHR31717:SF142">
    <property type="entry name" value="B-BOX DOMAIN PROTEIN 30-RELATED"/>
    <property type="match status" value="1"/>
</dbReference>
<dbReference type="Pfam" id="PF00643">
    <property type="entry name" value="zf-B_box"/>
    <property type="match status" value="1"/>
</dbReference>
<organism evidence="7 8">
    <name type="scientific">Thalictrum thalictroides</name>
    <name type="common">Rue-anemone</name>
    <name type="synonym">Anemone thalictroides</name>
    <dbReference type="NCBI Taxonomy" id="46969"/>
    <lineage>
        <taxon>Eukaryota</taxon>
        <taxon>Viridiplantae</taxon>
        <taxon>Streptophyta</taxon>
        <taxon>Embryophyta</taxon>
        <taxon>Tracheophyta</taxon>
        <taxon>Spermatophyta</taxon>
        <taxon>Magnoliopsida</taxon>
        <taxon>Ranunculales</taxon>
        <taxon>Ranunculaceae</taxon>
        <taxon>Thalictroideae</taxon>
        <taxon>Thalictrum</taxon>
    </lineage>
</organism>
<dbReference type="InterPro" id="IPR049808">
    <property type="entry name" value="CONSTANS-like_Bbox1"/>
</dbReference>
<feature type="compositionally biased region" description="Basic and acidic residues" evidence="5">
    <location>
        <begin position="1"/>
        <end position="12"/>
    </location>
</feature>
<evidence type="ECO:0000256" key="2">
    <source>
        <dbReference type="ARBA" id="ARBA00022771"/>
    </source>
</evidence>
<evidence type="ECO:0000256" key="4">
    <source>
        <dbReference type="PROSITE-ProRule" id="PRU00024"/>
    </source>
</evidence>
<gene>
    <name evidence="7" type="ORF">FRX31_019698</name>
</gene>
<dbReference type="EMBL" id="JABWDY010023713">
    <property type="protein sequence ID" value="KAF5190713.1"/>
    <property type="molecule type" value="Genomic_DNA"/>
</dbReference>
<reference evidence="7 8" key="1">
    <citation type="submission" date="2020-06" db="EMBL/GenBank/DDBJ databases">
        <title>Transcriptomic and genomic resources for Thalictrum thalictroides and T. hernandezii: Facilitating candidate gene discovery in an emerging model plant lineage.</title>
        <authorList>
            <person name="Arias T."/>
            <person name="Riano-Pachon D.M."/>
            <person name="Di Stilio V.S."/>
        </authorList>
    </citation>
    <scope>NUCLEOTIDE SEQUENCE [LARGE SCALE GENOMIC DNA]</scope>
    <source>
        <strain evidence="8">cv. WT478/WT964</strain>
        <tissue evidence="7">Leaves</tissue>
    </source>
</reference>
<evidence type="ECO:0000256" key="1">
    <source>
        <dbReference type="ARBA" id="ARBA00022723"/>
    </source>
</evidence>
<name>A0A7J6W0U5_THATH</name>
<dbReference type="OrthoDB" id="153872at2759"/>
<dbReference type="PROSITE" id="PS50119">
    <property type="entry name" value="ZF_BBOX"/>
    <property type="match status" value="1"/>
</dbReference>
<protein>
    <submittedName>
        <fullName evidence="7">B-box domain protein</fullName>
    </submittedName>
</protein>
<evidence type="ECO:0000256" key="3">
    <source>
        <dbReference type="ARBA" id="ARBA00022833"/>
    </source>
</evidence>
<dbReference type="CDD" id="cd19821">
    <property type="entry name" value="Bbox1_BBX-like"/>
    <property type="match status" value="1"/>
</dbReference>
<evidence type="ECO:0000313" key="8">
    <source>
        <dbReference type="Proteomes" id="UP000554482"/>
    </source>
</evidence>
<evidence type="ECO:0000259" key="6">
    <source>
        <dbReference type="PROSITE" id="PS50119"/>
    </source>
</evidence>
<evidence type="ECO:0000256" key="5">
    <source>
        <dbReference type="SAM" id="MobiDB-lite"/>
    </source>
</evidence>
<evidence type="ECO:0000313" key="7">
    <source>
        <dbReference type="EMBL" id="KAF5190713.1"/>
    </source>
</evidence>
<keyword evidence="1" id="KW-0479">Metal-binding</keyword>
<keyword evidence="2 4" id="KW-0863">Zinc-finger</keyword>
<proteinExistence type="predicted"/>
<accession>A0A7J6W0U5</accession>
<comment type="caution">
    <text evidence="7">The sequence shown here is derived from an EMBL/GenBank/DDBJ whole genome shotgun (WGS) entry which is preliminary data.</text>
</comment>
<dbReference type="InterPro" id="IPR000315">
    <property type="entry name" value="Znf_B-box"/>
</dbReference>
<keyword evidence="3" id="KW-0862">Zinc</keyword>
<feature type="domain" description="B box-type" evidence="6">
    <location>
        <begin position="33"/>
        <end position="65"/>
    </location>
</feature>
<dbReference type="GO" id="GO:0008270">
    <property type="term" value="F:zinc ion binding"/>
    <property type="evidence" value="ECO:0007669"/>
    <property type="project" value="UniProtKB-KW"/>
</dbReference>
<dbReference type="SMART" id="SM00336">
    <property type="entry name" value="BBOX"/>
    <property type="match status" value="1"/>
</dbReference>
<feature type="region of interest" description="Disordered" evidence="5">
    <location>
        <begin position="1"/>
        <end position="28"/>
    </location>
</feature>
<keyword evidence="8" id="KW-1185">Reference proteome</keyword>
<dbReference type="PANTHER" id="PTHR31717">
    <property type="entry name" value="ZINC FINGER PROTEIN CONSTANS-LIKE 10"/>
    <property type="match status" value="1"/>
</dbReference>